<accession>A0A7J8ZVG5</accession>
<gene>
    <name evidence="1" type="ORF">Golax_014647</name>
</gene>
<name>A0A7J8ZVG5_9ROSI</name>
<protein>
    <submittedName>
        <fullName evidence="1">Uncharacterized protein</fullName>
    </submittedName>
</protein>
<comment type="caution">
    <text evidence="1">The sequence shown here is derived from an EMBL/GenBank/DDBJ whole genome shotgun (WGS) entry which is preliminary data.</text>
</comment>
<dbReference type="AlphaFoldDB" id="A0A7J8ZVG5"/>
<evidence type="ECO:0000313" key="1">
    <source>
        <dbReference type="EMBL" id="MBA0715761.1"/>
    </source>
</evidence>
<dbReference type="EMBL" id="JABEZV010000007">
    <property type="protein sequence ID" value="MBA0715761.1"/>
    <property type="molecule type" value="Genomic_DNA"/>
</dbReference>
<organism evidence="1 2">
    <name type="scientific">Gossypium laxum</name>
    <dbReference type="NCBI Taxonomy" id="34288"/>
    <lineage>
        <taxon>Eukaryota</taxon>
        <taxon>Viridiplantae</taxon>
        <taxon>Streptophyta</taxon>
        <taxon>Embryophyta</taxon>
        <taxon>Tracheophyta</taxon>
        <taxon>Spermatophyta</taxon>
        <taxon>Magnoliopsida</taxon>
        <taxon>eudicotyledons</taxon>
        <taxon>Gunneridae</taxon>
        <taxon>Pentapetalae</taxon>
        <taxon>rosids</taxon>
        <taxon>malvids</taxon>
        <taxon>Malvales</taxon>
        <taxon>Malvaceae</taxon>
        <taxon>Malvoideae</taxon>
        <taxon>Gossypium</taxon>
    </lineage>
</organism>
<proteinExistence type="predicted"/>
<reference evidence="1 2" key="1">
    <citation type="journal article" date="2019" name="Genome Biol. Evol.">
        <title>Insights into the evolution of the New World diploid cottons (Gossypium, subgenus Houzingenia) based on genome sequencing.</title>
        <authorList>
            <person name="Grover C.E."/>
            <person name="Arick M.A. 2nd"/>
            <person name="Thrash A."/>
            <person name="Conover J.L."/>
            <person name="Sanders W.S."/>
            <person name="Peterson D.G."/>
            <person name="Frelichowski J.E."/>
            <person name="Scheffler J.A."/>
            <person name="Scheffler B.E."/>
            <person name="Wendel J.F."/>
        </authorList>
    </citation>
    <scope>NUCLEOTIDE SEQUENCE [LARGE SCALE GENOMIC DNA]</scope>
    <source>
        <strain evidence="1">4</strain>
        <tissue evidence="1">Leaf</tissue>
    </source>
</reference>
<keyword evidence="2" id="KW-1185">Reference proteome</keyword>
<evidence type="ECO:0000313" key="2">
    <source>
        <dbReference type="Proteomes" id="UP000593574"/>
    </source>
</evidence>
<dbReference type="Proteomes" id="UP000593574">
    <property type="component" value="Unassembled WGS sequence"/>
</dbReference>
<sequence>MVNMASNSSDGILDSRFFSTKKINVLFDDDNTYLLWRQQFLSDDSGGHHENLEFDRFE</sequence>